<reference evidence="2" key="1">
    <citation type="submission" date="2016-07" db="EMBL/GenBank/DDBJ databases">
        <title>De novo transcriptome assembly of four accessions of the metal hyperaccumulator plant Noccaea caerulescens.</title>
        <authorList>
            <person name="Blande D."/>
            <person name="Halimaa P."/>
            <person name="Tervahauta A.I."/>
            <person name="Aarts M.G."/>
            <person name="Karenlampi S.O."/>
        </authorList>
    </citation>
    <scope>NUCLEOTIDE SEQUENCE</scope>
</reference>
<accession>A0A1J3F632</accession>
<organism evidence="2">
    <name type="scientific">Noccaea caerulescens</name>
    <name type="common">Alpine penny-cress</name>
    <name type="synonym">Thlaspi caerulescens</name>
    <dbReference type="NCBI Taxonomy" id="107243"/>
    <lineage>
        <taxon>Eukaryota</taxon>
        <taxon>Viridiplantae</taxon>
        <taxon>Streptophyta</taxon>
        <taxon>Embryophyta</taxon>
        <taxon>Tracheophyta</taxon>
        <taxon>Spermatophyta</taxon>
        <taxon>Magnoliopsida</taxon>
        <taxon>eudicotyledons</taxon>
        <taxon>Gunneridae</taxon>
        <taxon>Pentapetalae</taxon>
        <taxon>rosids</taxon>
        <taxon>malvids</taxon>
        <taxon>Brassicales</taxon>
        <taxon>Brassicaceae</taxon>
        <taxon>Coluteocarpeae</taxon>
        <taxon>Noccaea</taxon>
    </lineage>
</organism>
<proteinExistence type="predicted"/>
<gene>
    <name evidence="2" type="ORF">LC_TR2631_c4_g1_i1_g.8828</name>
</gene>
<evidence type="ECO:0000256" key="1">
    <source>
        <dbReference type="SAM" id="MobiDB-lite"/>
    </source>
</evidence>
<feature type="compositionally biased region" description="Basic and acidic residues" evidence="1">
    <location>
        <begin position="61"/>
        <end position="82"/>
    </location>
</feature>
<name>A0A1J3F632_NOCCA</name>
<evidence type="ECO:0000313" key="2">
    <source>
        <dbReference type="EMBL" id="JAU39046.1"/>
    </source>
</evidence>
<dbReference type="AlphaFoldDB" id="A0A1J3F632"/>
<feature type="region of interest" description="Disordered" evidence="1">
    <location>
        <begin position="35"/>
        <end position="110"/>
    </location>
</feature>
<dbReference type="EMBL" id="GEVK01013786">
    <property type="protein sequence ID" value="JAU39046.1"/>
    <property type="molecule type" value="Transcribed_RNA"/>
</dbReference>
<protein>
    <submittedName>
        <fullName evidence="2">Uncharacterized protein</fullName>
    </submittedName>
</protein>
<sequence>MRRDLLHHELPCKENKEAFFRIGSPSCSFSADSIHHQVISKSPPPDRKTPSMRSGFAGDSTMERRGFAIGEEESKTEREKREKGKKMRTKTGFADSHHHHRRHEKRTDFW</sequence>